<comment type="subcellular location">
    <subcellularLocation>
        <location evidence="1">Nucleus</location>
    </subcellularLocation>
</comment>
<dbReference type="OMA" id="VICKPHN"/>
<dbReference type="PANTHER" id="PTHR13421">
    <property type="entry name" value="SNRNA-ACTIVATING PROTEIN COMPLEX SUBUNIT 3"/>
    <property type="match status" value="1"/>
</dbReference>
<accession>A0A158RAQ1</accession>
<dbReference type="Pfam" id="PF12251">
    <property type="entry name" value="SNAPC3"/>
    <property type="match status" value="1"/>
</dbReference>
<dbReference type="Proteomes" id="UP000276776">
    <property type="component" value="Unassembled WGS sequence"/>
</dbReference>
<dbReference type="STRING" id="103827.A0A158RAQ1"/>
<protein>
    <recommendedName>
        <fullName evidence="3">snRNA-activating protein complex subunit 3</fullName>
    </recommendedName>
    <alternativeName>
        <fullName evidence="10">Small nuclear RNA-activating complex polypeptide 3</fullName>
    </alternativeName>
</protein>
<proteinExistence type="inferred from homology"/>
<reference evidence="13" key="1">
    <citation type="submission" date="2016-04" db="UniProtKB">
        <authorList>
            <consortium name="WormBaseParasite"/>
        </authorList>
    </citation>
    <scope>IDENTIFICATION</scope>
</reference>
<evidence type="ECO:0000256" key="7">
    <source>
        <dbReference type="ARBA" id="ARBA00023242"/>
    </source>
</evidence>
<dbReference type="GO" id="GO:0003681">
    <property type="term" value="F:bent DNA binding"/>
    <property type="evidence" value="ECO:0007669"/>
    <property type="project" value="TreeGrafter"/>
</dbReference>
<evidence type="ECO:0000313" key="12">
    <source>
        <dbReference type="Proteomes" id="UP000276776"/>
    </source>
</evidence>
<evidence type="ECO:0000256" key="5">
    <source>
        <dbReference type="ARBA" id="ARBA00023125"/>
    </source>
</evidence>
<dbReference type="EMBL" id="UYYF01000031">
    <property type="protein sequence ID" value="VDM95411.1"/>
    <property type="molecule type" value="Genomic_DNA"/>
</dbReference>
<comment type="similarity">
    <text evidence="2">Belongs to the SNAPC3/SRD2 family.</text>
</comment>
<evidence type="ECO:0000256" key="9">
    <source>
        <dbReference type="ARBA" id="ARBA00025958"/>
    </source>
</evidence>
<organism evidence="13">
    <name type="scientific">Thelazia callipaeda</name>
    <name type="common">Oriental eyeworm</name>
    <name type="synonym">Parasitic nematode</name>
    <dbReference type="NCBI Taxonomy" id="103827"/>
    <lineage>
        <taxon>Eukaryota</taxon>
        <taxon>Metazoa</taxon>
        <taxon>Ecdysozoa</taxon>
        <taxon>Nematoda</taxon>
        <taxon>Chromadorea</taxon>
        <taxon>Rhabditida</taxon>
        <taxon>Spirurina</taxon>
        <taxon>Spiruromorpha</taxon>
        <taxon>Thelazioidea</taxon>
        <taxon>Thelaziidae</taxon>
        <taxon>Thelazia</taxon>
    </lineage>
</organism>
<dbReference type="OrthoDB" id="9972728at2759"/>
<comment type="subunit">
    <text evidence="9">Part of the SNAPc complex composed of 5 subunits: SNAPC1, SNAPC2, SNAPC3, SNAPC4 and SNAPC5. SNAPC3 interacts with SNAPC1.</text>
</comment>
<dbReference type="GO" id="GO:0019185">
    <property type="term" value="C:snRNA-activating protein complex"/>
    <property type="evidence" value="ECO:0007669"/>
    <property type="project" value="TreeGrafter"/>
</dbReference>
<evidence type="ECO:0000256" key="8">
    <source>
        <dbReference type="ARBA" id="ARBA00025193"/>
    </source>
</evidence>
<dbReference type="GO" id="GO:0042796">
    <property type="term" value="P:snRNA transcription by RNA polymerase III"/>
    <property type="evidence" value="ECO:0007669"/>
    <property type="project" value="TreeGrafter"/>
</dbReference>
<dbReference type="WBParaSite" id="TCLT_0000043901-mRNA-1">
    <property type="protein sequence ID" value="TCLT_0000043901-mRNA-1"/>
    <property type="gene ID" value="TCLT_0000043901"/>
</dbReference>
<evidence type="ECO:0000256" key="1">
    <source>
        <dbReference type="ARBA" id="ARBA00004123"/>
    </source>
</evidence>
<comment type="function">
    <text evidence="8">Part of the SNAPc complex required for the transcription of both RNA polymerase II and III small-nuclear RNA genes. Binds to the proximal sequence element (PSE), a non-TATA-box basal promoter element common to these 2 types of genes. Recruits TBP and BRF2 to the U6 snRNA TATA box.</text>
</comment>
<dbReference type="AlphaFoldDB" id="A0A158RAQ1"/>
<evidence type="ECO:0000256" key="6">
    <source>
        <dbReference type="ARBA" id="ARBA00023163"/>
    </source>
</evidence>
<gene>
    <name evidence="11" type="ORF">TCLT_LOCUS440</name>
</gene>
<keyword evidence="4" id="KW-0805">Transcription regulation</keyword>
<evidence type="ECO:0000313" key="13">
    <source>
        <dbReference type="WBParaSite" id="TCLT_0000043901-mRNA-1"/>
    </source>
</evidence>
<keyword evidence="12" id="KW-1185">Reference proteome</keyword>
<dbReference type="PANTHER" id="PTHR13421:SF16">
    <property type="entry name" value="SNRNA-ACTIVATING PROTEIN COMPLEX SUBUNIT 3"/>
    <property type="match status" value="1"/>
</dbReference>
<sequence>MAMDKVAQRERDKLRSAFHLEPFFYHGNPSDIFGSVHAKTLSKVQTMDDSEEAIRKLQETFDMEISSAQEVLSSLNINHLALLNKRDIFFRKKIDRDDIPNDTELETLKLKKRELDMFYPIKKKPVGQFENPRQHKLDLKIRRNVQQSIFYGTTVLKYGNYYENEMKHHRNDGYGTSMLDDIVVTIVICKPHNKNLENSEKRTASFNPYWRFLVRGETTLLELHGLFRCTGDFGTVVDVGTTPELHQFDMFRYPSSFLFIHDTFYIAQSYAASEETLSQIDWSKLEPHIDISEPVRAWMQRKSRDFGPTNVKTLNEGKVRDLICRLGYPYVYVHQGNCEHIFFFTDLRLVDARDYPFDFPHKLSDTSLENYCITCHRRIADWIVENETFPVSPAHMCNRCYRSFHFVFSYRQGFDSRAFVYVDPSLLHY</sequence>
<evidence type="ECO:0000256" key="4">
    <source>
        <dbReference type="ARBA" id="ARBA00023015"/>
    </source>
</evidence>
<keyword evidence="5" id="KW-0238">DNA-binding</keyword>
<keyword evidence="7" id="KW-0539">Nucleus</keyword>
<evidence type="ECO:0000256" key="3">
    <source>
        <dbReference type="ARBA" id="ARBA00013634"/>
    </source>
</evidence>
<dbReference type="GO" id="GO:0001046">
    <property type="term" value="F:core promoter sequence-specific DNA binding"/>
    <property type="evidence" value="ECO:0007669"/>
    <property type="project" value="TreeGrafter"/>
</dbReference>
<evidence type="ECO:0000256" key="10">
    <source>
        <dbReference type="ARBA" id="ARBA00029606"/>
    </source>
</evidence>
<dbReference type="GO" id="GO:0005634">
    <property type="term" value="C:nucleus"/>
    <property type="evidence" value="ECO:0007669"/>
    <property type="project" value="UniProtKB-SubCell"/>
</dbReference>
<dbReference type="InterPro" id="IPR022042">
    <property type="entry name" value="snRNA-activating_su3"/>
</dbReference>
<evidence type="ECO:0000256" key="2">
    <source>
        <dbReference type="ARBA" id="ARBA00010410"/>
    </source>
</evidence>
<dbReference type="GO" id="GO:0042795">
    <property type="term" value="P:snRNA transcription by RNA polymerase II"/>
    <property type="evidence" value="ECO:0007669"/>
    <property type="project" value="TreeGrafter"/>
</dbReference>
<keyword evidence="6" id="KW-0804">Transcription</keyword>
<reference evidence="11 12" key="2">
    <citation type="submission" date="2018-11" db="EMBL/GenBank/DDBJ databases">
        <authorList>
            <consortium name="Pathogen Informatics"/>
        </authorList>
    </citation>
    <scope>NUCLEOTIDE SEQUENCE [LARGE SCALE GENOMIC DNA]</scope>
</reference>
<dbReference type="GO" id="GO:0001006">
    <property type="term" value="F:RNA polymerase III type 3 promoter sequence-specific DNA binding"/>
    <property type="evidence" value="ECO:0007669"/>
    <property type="project" value="TreeGrafter"/>
</dbReference>
<dbReference type="GO" id="GO:0000978">
    <property type="term" value="F:RNA polymerase II cis-regulatory region sequence-specific DNA binding"/>
    <property type="evidence" value="ECO:0007669"/>
    <property type="project" value="TreeGrafter"/>
</dbReference>
<evidence type="ECO:0000313" key="11">
    <source>
        <dbReference type="EMBL" id="VDM95411.1"/>
    </source>
</evidence>
<name>A0A158RAQ1_THECL</name>